<protein>
    <submittedName>
        <fullName evidence="3">ANTAR domain-containing protein</fullName>
    </submittedName>
</protein>
<evidence type="ECO:0000313" key="4">
    <source>
        <dbReference type="Proteomes" id="UP000320095"/>
    </source>
</evidence>
<gene>
    <name evidence="3" type="ORF">EAH80_30185</name>
</gene>
<comment type="caution">
    <text evidence="3">The sequence shown here is derived from an EMBL/GenBank/DDBJ whole genome shotgun (WGS) entry which is preliminary data.</text>
</comment>
<dbReference type="InterPro" id="IPR005561">
    <property type="entry name" value="ANTAR"/>
</dbReference>
<dbReference type="InterPro" id="IPR036388">
    <property type="entry name" value="WH-like_DNA-bd_sf"/>
</dbReference>
<feature type="region of interest" description="Disordered" evidence="1">
    <location>
        <begin position="1"/>
        <end position="34"/>
    </location>
</feature>
<reference evidence="3 4" key="1">
    <citation type="journal article" date="2019" name="Environ. Microbiol.">
        <title>Species interactions and distinct microbial communities in high Arctic permafrost affected cryosols are associated with the CH4 and CO2 gas fluxes.</title>
        <authorList>
            <person name="Altshuler I."/>
            <person name="Hamel J."/>
            <person name="Turney S."/>
            <person name="Magnuson E."/>
            <person name="Levesque R."/>
            <person name="Greer C."/>
            <person name="Whyte L.G."/>
        </authorList>
    </citation>
    <scope>NUCLEOTIDE SEQUENCE [LARGE SCALE GENOMIC DNA]</scope>
    <source>
        <strain evidence="3 4">S5.20</strain>
    </source>
</reference>
<dbReference type="Gene3D" id="3.30.450.20">
    <property type="entry name" value="PAS domain"/>
    <property type="match status" value="1"/>
</dbReference>
<dbReference type="EMBL" id="RCZG01000026">
    <property type="protein sequence ID" value="TPG25585.1"/>
    <property type="molecule type" value="Genomic_DNA"/>
</dbReference>
<organism evidence="3 4">
    <name type="scientific">Mycolicibacterium hodleri</name>
    <dbReference type="NCBI Taxonomy" id="49897"/>
    <lineage>
        <taxon>Bacteria</taxon>
        <taxon>Bacillati</taxon>
        <taxon>Actinomycetota</taxon>
        <taxon>Actinomycetes</taxon>
        <taxon>Mycobacteriales</taxon>
        <taxon>Mycobacteriaceae</taxon>
        <taxon>Mycolicibacterium</taxon>
    </lineage>
</organism>
<dbReference type="InterPro" id="IPR013655">
    <property type="entry name" value="PAS_fold_3"/>
</dbReference>
<dbReference type="GO" id="GO:0003723">
    <property type="term" value="F:RNA binding"/>
    <property type="evidence" value="ECO:0007669"/>
    <property type="project" value="InterPro"/>
</dbReference>
<evidence type="ECO:0000259" key="2">
    <source>
        <dbReference type="PROSITE" id="PS50921"/>
    </source>
</evidence>
<dbReference type="Proteomes" id="UP000320095">
    <property type="component" value="Unassembled WGS sequence"/>
</dbReference>
<accession>A0A502DJE7</accession>
<dbReference type="SMART" id="SM01012">
    <property type="entry name" value="ANTAR"/>
    <property type="match status" value="1"/>
</dbReference>
<dbReference type="Gene3D" id="1.10.10.10">
    <property type="entry name" value="Winged helix-like DNA-binding domain superfamily/Winged helix DNA-binding domain"/>
    <property type="match status" value="1"/>
</dbReference>
<proteinExistence type="predicted"/>
<dbReference type="InterPro" id="IPR035965">
    <property type="entry name" value="PAS-like_dom_sf"/>
</dbReference>
<dbReference type="Pfam" id="PF03861">
    <property type="entry name" value="ANTAR"/>
    <property type="match status" value="1"/>
</dbReference>
<sequence length="350" mass="38168">MDSAAAGCNTGSGRATCQHHYRDDGSKSGSENPAWPKCDVSVGACWASTWWRRAQTRLRADVRVASDLEQPQPFENTALAQDPPVVASGVNPSVDVDHVESLTCSVRDSRSADDRLAANSAFTADDQPSTDGQAVQPVDQALLGGAPQRVGRFEYHYASDTWTWSDTVAIIHGYEPGQVKPTTELVLNHKHPDDLAQVKGLLKQSAAPFSSRHRIHTTTGELRSVVVVGDAILDDGGSIVATRGFYVDVTESLKAELEQSVSAKLHMIVAHREIIDQAKGMLMMAYQISADSAFGILRWRSQELNVKLLWIAEKIVAEVPALMDTHANVHVRIPIDHYLMTLTPPDTISK</sequence>
<dbReference type="PROSITE" id="PS50921">
    <property type="entry name" value="ANTAR"/>
    <property type="match status" value="1"/>
</dbReference>
<keyword evidence="4" id="KW-1185">Reference proteome</keyword>
<name>A0A502DJE7_9MYCO</name>
<feature type="domain" description="ANTAR" evidence="2">
    <location>
        <begin position="255"/>
        <end position="316"/>
    </location>
</feature>
<evidence type="ECO:0000256" key="1">
    <source>
        <dbReference type="SAM" id="MobiDB-lite"/>
    </source>
</evidence>
<dbReference type="Pfam" id="PF08447">
    <property type="entry name" value="PAS_3"/>
    <property type="match status" value="1"/>
</dbReference>
<dbReference type="AlphaFoldDB" id="A0A502DJE7"/>
<evidence type="ECO:0000313" key="3">
    <source>
        <dbReference type="EMBL" id="TPG25585.1"/>
    </source>
</evidence>
<dbReference type="SUPFAM" id="SSF55785">
    <property type="entry name" value="PYP-like sensor domain (PAS domain)"/>
    <property type="match status" value="1"/>
</dbReference>